<feature type="domain" description="Heterokaryon incompatibility" evidence="1">
    <location>
        <begin position="45"/>
        <end position="177"/>
    </location>
</feature>
<dbReference type="InterPro" id="IPR010730">
    <property type="entry name" value="HET"/>
</dbReference>
<sequence length="638" mass="73614">MEYKPLNFTTFEFRLLVIMSIRNGDNDDTIQCSLDHSLLIEPPEYRALSYCWGDPGRTARIIVNGHPVQVTTNLEAALREMRHQGLMMIWVDALCINQCDVVERGLQVSRMGLVYSRALEVIVWLGEEAEGSARAMICLKKAARKKPLGTAAPPITKPAILALLLRPFWRRVWIIQEVSKARKLRVFCGSQNIHWSEMFDVLESWQLSNMGLDRPELVTGLFETIHSLSTDPRDKIFAILGLCSDGPYLVQSPNYVQPSERIYFDLLMALVSRNRELNYLARQTTLSGPSRVDNSPHPDWTMITNGMPFWILKALQPKEKDPTETIEGLEIDSMASACFPGARNVGPTGLEGFPFLTFTGLRASVVFIDSILTLPNRRFDRSNWNEHSTDLPEACIDEARRAMTCYGDALLLYDFSTKKRKKRFDHELQVSCALTYLYTKTKSRDKFTDEFGTASMSFYDWYKKKQFLEYRGRTLKEWARIYSKSSEYKSEASELFASGLHEKWIRDTVANTAYRLIKGVEWATKHNLCLATGQETRVLQLVPCEVREGDLVCRIRYSRAPIFIRPEGNGSYRFVSFSRACLWLRVNKYHHTRGIFSEKLNKIEIWDWVDGVVEDNRRRSEKCRRQRQAAEWKSITVH</sequence>
<dbReference type="InterPro" id="IPR052895">
    <property type="entry name" value="HetReg/Transcr_Mod"/>
</dbReference>
<accession>A0A1L7WV23</accession>
<evidence type="ECO:0000313" key="3">
    <source>
        <dbReference type="Proteomes" id="UP000184330"/>
    </source>
</evidence>
<dbReference type="PANTHER" id="PTHR24148">
    <property type="entry name" value="ANKYRIN REPEAT DOMAIN-CONTAINING PROTEIN 39 HOMOLOG-RELATED"/>
    <property type="match status" value="1"/>
</dbReference>
<name>A0A1L7WV23_9HELO</name>
<evidence type="ECO:0000259" key="1">
    <source>
        <dbReference type="Pfam" id="PF06985"/>
    </source>
</evidence>
<organism evidence="2 3">
    <name type="scientific">Phialocephala subalpina</name>
    <dbReference type="NCBI Taxonomy" id="576137"/>
    <lineage>
        <taxon>Eukaryota</taxon>
        <taxon>Fungi</taxon>
        <taxon>Dikarya</taxon>
        <taxon>Ascomycota</taxon>
        <taxon>Pezizomycotina</taxon>
        <taxon>Leotiomycetes</taxon>
        <taxon>Helotiales</taxon>
        <taxon>Mollisiaceae</taxon>
        <taxon>Phialocephala</taxon>
        <taxon>Phialocephala fortinii species complex</taxon>
    </lineage>
</organism>
<evidence type="ECO:0000313" key="2">
    <source>
        <dbReference type="EMBL" id="CZR56622.1"/>
    </source>
</evidence>
<dbReference type="Proteomes" id="UP000184330">
    <property type="component" value="Unassembled WGS sequence"/>
</dbReference>
<dbReference type="EMBL" id="FJOG01000008">
    <property type="protein sequence ID" value="CZR56622.1"/>
    <property type="molecule type" value="Genomic_DNA"/>
</dbReference>
<keyword evidence="3" id="KW-1185">Reference proteome</keyword>
<protein>
    <recommendedName>
        <fullName evidence="1">Heterokaryon incompatibility domain-containing protein</fullName>
    </recommendedName>
</protein>
<gene>
    <name evidence="2" type="ORF">PAC_06511</name>
</gene>
<dbReference type="STRING" id="576137.A0A1L7WV23"/>
<dbReference type="OrthoDB" id="3526006at2759"/>
<proteinExistence type="predicted"/>
<dbReference type="Pfam" id="PF06985">
    <property type="entry name" value="HET"/>
    <property type="match status" value="1"/>
</dbReference>
<reference evidence="2 3" key="1">
    <citation type="submission" date="2016-03" db="EMBL/GenBank/DDBJ databases">
        <authorList>
            <person name="Ploux O."/>
        </authorList>
    </citation>
    <scope>NUCLEOTIDE SEQUENCE [LARGE SCALE GENOMIC DNA]</scope>
    <source>
        <strain evidence="2 3">UAMH 11012</strain>
    </source>
</reference>
<dbReference type="PANTHER" id="PTHR24148:SF73">
    <property type="entry name" value="HET DOMAIN PROTEIN (AFU_ORTHOLOGUE AFUA_8G01020)"/>
    <property type="match status" value="1"/>
</dbReference>
<dbReference type="AlphaFoldDB" id="A0A1L7WV23"/>